<dbReference type="SUPFAM" id="SSF53335">
    <property type="entry name" value="S-adenosyl-L-methionine-dependent methyltransferases"/>
    <property type="match status" value="1"/>
</dbReference>
<dbReference type="Gene3D" id="3.40.50.150">
    <property type="entry name" value="Vaccinia Virus protein VP39"/>
    <property type="match status" value="1"/>
</dbReference>
<keyword evidence="2" id="KW-0808">Transferase</keyword>
<dbReference type="PANTHER" id="PTHR43861">
    <property type="entry name" value="TRANS-ACONITATE 2-METHYLTRANSFERASE-RELATED"/>
    <property type="match status" value="1"/>
</dbReference>
<sequence>MVHSGVDFSDSNEVQVYDSYMQKLRDISPEVKKMKDVLQLGTNDIVLDIGAGTGEMAIGLAAHCKHVLAFDISAVMIECAKQKAIKRQCNNITFAQAGFLTFMQPLHSIDRIISQFALHHLPDFWKFVGLQQIHSALKPGGIFCLQDAVLPVKNDYESYFSEVVRQVEGGGGSKVARDTEKTFRDEYLTLDWILEGLLEKAGFRIVSREYGAPFVGTYLCTK</sequence>
<evidence type="ECO:0000313" key="4">
    <source>
        <dbReference type="EMBL" id="SMC41798.1"/>
    </source>
</evidence>
<name>A0A1W1Z1G8_9FIRM</name>
<evidence type="ECO:0000256" key="1">
    <source>
        <dbReference type="ARBA" id="ARBA00022603"/>
    </source>
</evidence>
<gene>
    <name evidence="4" type="ORF">SAMN04488500_102339</name>
</gene>
<dbReference type="PANTHER" id="PTHR43861:SF1">
    <property type="entry name" value="TRANS-ACONITATE 2-METHYLTRANSFERASE"/>
    <property type="match status" value="1"/>
</dbReference>
<organism evidence="4 5">
    <name type="scientific">Sporomusa malonica</name>
    <dbReference type="NCBI Taxonomy" id="112901"/>
    <lineage>
        <taxon>Bacteria</taxon>
        <taxon>Bacillati</taxon>
        <taxon>Bacillota</taxon>
        <taxon>Negativicutes</taxon>
        <taxon>Selenomonadales</taxon>
        <taxon>Sporomusaceae</taxon>
        <taxon>Sporomusa</taxon>
    </lineage>
</organism>
<protein>
    <submittedName>
        <fullName evidence="4">Ubiquinone/menaquinone biosynthesis C-methylase UbiE</fullName>
    </submittedName>
</protein>
<keyword evidence="5" id="KW-1185">Reference proteome</keyword>
<evidence type="ECO:0000259" key="3">
    <source>
        <dbReference type="Pfam" id="PF13649"/>
    </source>
</evidence>
<dbReference type="AlphaFoldDB" id="A0A1W1Z1G8"/>
<evidence type="ECO:0000313" key="5">
    <source>
        <dbReference type="Proteomes" id="UP000192738"/>
    </source>
</evidence>
<dbReference type="STRING" id="112901.SAMN04488500_102339"/>
<dbReference type="GO" id="GO:0008168">
    <property type="term" value="F:methyltransferase activity"/>
    <property type="evidence" value="ECO:0007669"/>
    <property type="project" value="UniProtKB-KW"/>
</dbReference>
<dbReference type="EMBL" id="FWXI01000002">
    <property type="protein sequence ID" value="SMC41798.1"/>
    <property type="molecule type" value="Genomic_DNA"/>
</dbReference>
<dbReference type="InterPro" id="IPR029063">
    <property type="entry name" value="SAM-dependent_MTases_sf"/>
</dbReference>
<accession>A0A1W1Z1G8</accession>
<dbReference type="InterPro" id="IPR041698">
    <property type="entry name" value="Methyltransf_25"/>
</dbReference>
<keyword evidence="4" id="KW-0830">Ubiquinone</keyword>
<feature type="domain" description="Methyltransferase" evidence="3">
    <location>
        <begin position="46"/>
        <end position="141"/>
    </location>
</feature>
<dbReference type="Proteomes" id="UP000192738">
    <property type="component" value="Unassembled WGS sequence"/>
</dbReference>
<dbReference type="Pfam" id="PF13649">
    <property type="entry name" value="Methyltransf_25"/>
    <property type="match status" value="1"/>
</dbReference>
<dbReference type="GO" id="GO:0032259">
    <property type="term" value="P:methylation"/>
    <property type="evidence" value="ECO:0007669"/>
    <property type="project" value="UniProtKB-KW"/>
</dbReference>
<proteinExistence type="predicted"/>
<reference evidence="4 5" key="1">
    <citation type="submission" date="2017-04" db="EMBL/GenBank/DDBJ databases">
        <authorList>
            <person name="Afonso C.L."/>
            <person name="Miller P.J."/>
            <person name="Scott M.A."/>
            <person name="Spackman E."/>
            <person name="Goraichik I."/>
            <person name="Dimitrov K.M."/>
            <person name="Suarez D.L."/>
            <person name="Swayne D.E."/>
        </authorList>
    </citation>
    <scope>NUCLEOTIDE SEQUENCE [LARGE SCALE GENOMIC DNA]</scope>
    <source>
        <strain evidence="4 5">DSM 5090</strain>
    </source>
</reference>
<keyword evidence="1 4" id="KW-0489">Methyltransferase</keyword>
<evidence type="ECO:0000256" key="2">
    <source>
        <dbReference type="ARBA" id="ARBA00022679"/>
    </source>
</evidence>
<dbReference type="CDD" id="cd02440">
    <property type="entry name" value="AdoMet_MTases"/>
    <property type="match status" value="1"/>
</dbReference>